<evidence type="ECO:0000256" key="6">
    <source>
        <dbReference type="SAM" id="Phobius"/>
    </source>
</evidence>
<evidence type="ECO:0000256" key="2">
    <source>
        <dbReference type="ARBA" id="ARBA00005272"/>
    </source>
</evidence>
<gene>
    <name evidence="8" type="ORF">ETX26_07990</name>
</gene>
<feature type="transmembrane region" description="Helical" evidence="6">
    <location>
        <begin position="378"/>
        <end position="395"/>
    </location>
</feature>
<reference evidence="8 9" key="1">
    <citation type="submission" date="2019-01" db="EMBL/GenBank/DDBJ databases">
        <title>Altererythrobacter rhizovicinus sp. nov., isolated from the rhizosphere soil of Haloxylon ammodendron.</title>
        <authorList>
            <person name="Li H.-P."/>
            <person name="Gou J.-Y."/>
            <person name="Yao D."/>
            <person name="Han Q.-Q."/>
            <person name="Shao K.-Z."/>
            <person name="Zhao Q."/>
            <person name="Zhang J.-L."/>
        </authorList>
    </citation>
    <scope>NUCLEOTIDE SEQUENCE [LARGE SCALE GENOMIC DNA]</scope>
    <source>
        <strain evidence="8 9">AY-3R</strain>
    </source>
</reference>
<organism evidence="8 9">
    <name type="scientific">Pelagerythrobacter rhizovicinus</name>
    <dbReference type="NCBI Taxonomy" id="2268576"/>
    <lineage>
        <taxon>Bacteria</taxon>
        <taxon>Pseudomonadati</taxon>
        <taxon>Pseudomonadota</taxon>
        <taxon>Alphaproteobacteria</taxon>
        <taxon>Sphingomonadales</taxon>
        <taxon>Erythrobacteraceae</taxon>
        <taxon>Pelagerythrobacter</taxon>
    </lineage>
</organism>
<keyword evidence="6" id="KW-0472">Membrane</keyword>
<evidence type="ECO:0000256" key="4">
    <source>
        <dbReference type="ARBA" id="ARBA00022827"/>
    </source>
</evidence>
<dbReference type="SUPFAM" id="SSF51905">
    <property type="entry name" value="FAD/NAD(P)-binding domain"/>
    <property type="match status" value="1"/>
</dbReference>
<dbReference type="AlphaFoldDB" id="A0A4Q2KSU9"/>
<evidence type="ECO:0000313" key="9">
    <source>
        <dbReference type="Proteomes" id="UP000293623"/>
    </source>
</evidence>
<comment type="caution">
    <text evidence="8">The sequence shown here is derived from an EMBL/GenBank/DDBJ whole genome shotgun (WGS) entry which is preliminary data.</text>
</comment>
<dbReference type="PANTHER" id="PTHR42913:SF3">
    <property type="entry name" value="64 KDA MITOCHONDRIAL NADH DEHYDROGENASE (EUROFUNG)"/>
    <property type="match status" value="1"/>
</dbReference>
<keyword evidence="4" id="KW-0274">FAD</keyword>
<dbReference type="InterPro" id="IPR036188">
    <property type="entry name" value="FAD/NAD-bd_sf"/>
</dbReference>
<name>A0A4Q2KSU9_9SPHN</name>
<evidence type="ECO:0000256" key="5">
    <source>
        <dbReference type="ARBA" id="ARBA00023002"/>
    </source>
</evidence>
<evidence type="ECO:0000256" key="1">
    <source>
        <dbReference type="ARBA" id="ARBA00001974"/>
    </source>
</evidence>
<keyword evidence="6" id="KW-1133">Transmembrane helix</keyword>
<dbReference type="PRINTS" id="PR00411">
    <property type="entry name" value="PNDRDTASEI"/>
</dbReference>
<dbReference type="GO" id="GO:0019646">
    <property type="term" value="P:aerobic electron transport chain"/>
    <property type="evidence" value="ECO:0007669"/>
    <property type="project" value="TreeGrafter"/>
</dbReference>
<dbReference type="EMBL" id="SDPV01000001">
    <property type="protein sequence ID" value="RXZ66743.1"/>
    <property type="molecule type" value="Genomic_DNA"/>
</dbReference>
<protein>
    <submittedName>
        <fullName evidence="8">NAD(P)/FAD-dependent oxidoreductase</fullName>
    </submittedName>
</protein>
<feature type="domain" description="FAD/NAD(P)-binding" evidence="7">
    <location>
        <begin position="13"/>
        <end position="330"/>
    </location>
</feature>
<dbReference type="Pfam" id="PF07992">
    <property type="entry name" value="Pyr_redox_2"/>
    <property type="match status" value="1"/>
</dbReference>
<sequence>MDLTPAPVHDCPHVVIVGGGFGGLACAQALGSKRVRVTIIDRHNYHLFVPLLYQVATAALSPADIAEPIRKVLRRHDNVDVVMGEVSGIDVASRRVLVGSDGYIPYDRLVLATGSVYNYFGNQRWASVAPGLKTVADARRIRASVLRGLERAELTKDPDEQQPHMTSVIVGGGATGVEMAGAIAELTRCSLHRDFRNIDPTTARTILLEAGERILTPFPEELARYAHRRLEKMGVSVRVQSPVENISPGTVTVAGEVIPACTIVWAAGIRASPAASWLDVESDRLGRVPVDATLAVEGRPGVFAIGDTAAAADEDGRPLPGLAQVARQQGTYLGQALAAELESGTALPPFRFRSRGNAAVVGRSAALFDFGGHRLKGWIAWILWALVHVYLLVGFEKRLLVSIQWFWQWLTYQSGVRIISDEEVCETDAVEAAASNADDDGRGSR</sequence>
<accession>A0A4Q2KSU9</accession>
<dbReference type="InterPro" id="IPR023753">
    <property type="entry name" value="FAD/NAD-binding_dom"/>
</dbReference>
<keyword evidence="9" id="KW-1185">Reference proteome</keyword>
<dbReference type="Proteomes" id="UP000293623">
    <property type="component" value="Unassembled WGS sequence"/>
</dbReference>
<proteinExistence type="inferred from homology"/>
<evidence type="ECO:0000259" key="7">
    <source>
        <dbReference type="Pfam" id="PF07992"/>
    </source>
</evidence>
<evidence type="ECO:0000313" key="8">
    <source>
        <dbReference type="EMBL" id="RXZ66743.1"/>
    </source>
</evidence>
<evidence type="ECO:0000256" key="3">
    <source>
        <dbReference type="ARBA" id="ARBA00022630"/>
    </source>
</evidence>
<keyword evidence="3" id="KW-0285">Flavoprotein</keyword>
<dbReference type="PRINTS" id="PR00368">
    <property type="entry name" value="FADPNR"/>
</dbReference>
<dbReference type="InterPro" id="IPR051169">
    <property type="entry name" value="NADH-Q_oxidoreductase"/>
</dbReference>
<dbReference type="PANTHER" id="PTHR42913">
    <property type="entry name" value="APOPTOSIS-INDUCING FACTOR 1"/>
    <property type="match status" value="1"/>
</dbReference>
<comment type="cofactor">
    <cofactor evidence="1">
        <name>FAD</name>
        <dbReference type="ChEBI" id="CHEBI:57692"/>
    </cofactor>
</comment>
<dbReference type="Gene3D" id="3.50.50.100">
    <property type="match status" value="1"/>
</dbReference>
<keyword evidence="6" id="KW-0812">Transmembrane</keyword>
<dbReference type="OrthoDB" id="9781621at2"/>
<dbReference type="GO" id="GO:0003955">
    <property type="term" value="F:NAD(P)H dehydrogenase (quinone) activity"/>
    <property type="evidence" value="ECO:0007669"/>
    <property type="project" value="TreeGrafter"/>
</dbReference>
<comment type="similarity">
    <text evidence="2">Belongs to the NADH dehydrogenase family.</text>
</comment>
<keyword evidence="5" id="KW-0560">Oxidoreductase</keyword>